<dbReference type="AlphaFoldDB" id="F1Z8T8"/>
<dbReference type="Gene3D" id="3.40.50.300">
    <property type="entry name" value="P-loop containing nucleotide triphosphate hydrolases"/>
    <property type="match status" value="2"/>
</dbReference>
<reference evidence="3 4" key="1">
    <citation type="journal article" date="2012" name="J. Bacteriol.">
        <title>Draft Genome Sequence of Novosphingobium nitrogenifigens Y88T.</title>
        <authorList>
            <person name="Strabala T.J."/>
            <person name="Macdonald L."/>
            <person name="Liu V."/>
            <person name="Smit A.M."/>
        </authorList>
    </citation>
    <scope>NUCLEOTIDE SEQUENCE [LARGE SCALE GENOMIC DNA]</scope>
    <source>
        <strain evidence="3 4">DSM 19370</strain>
    </source>
</reference>
<evidence type="ECO:0000313" key="4">
    <source>
        <dbReference type="Proteomes" id="UP000004728"/>
    </source>
</evidence>
<dbReference type="OrthoDB" id="98563at2"/>
<gene>
    <name evidence="3" type="ORF">Y88_1381</name>
</gene>
<dbReference type="EMBL" id="AEWJ01000037">
    <property type="protein sequence ID" value="EGD59319.1"/>
    <property type="molecule type" value="Genomic_DNA"/>
</dbReference>
<dbReference type="InterPro" id="IPR014059">
    <property type="entry name" value="TraI/TrwC_relax"/>
</dbReference>
<organism evidence="3 4">
    <name type="scientific">Novosphingobium nitrogenifigens DSM 19370</name>
    <dbReference type="NCBI Taxonomy" id="983920"/>
    <lineage>
        <taxon>Bacteria</taxon>
        <taxon>Pseudomonadati</taxon>
        <taxon>Pseudomonadota</taxon>
        <taxon>Alphaproteobacteria</taxon>
        <taxon>Sphingomonadales</taxon>
        <taxon>Sphingomonadaceae</taxon>
        <taxon>Novosphingobium</taxon>
    </lineage>
</organism>
<accession>F1Z8T8</accession>
<protein>
    <submittedName>
        <fullName evidence="3">Conjugative relaxase region-like protein</fullName>
    </submittedName>
</protein>
<evidence type="ECO:0000313" key="3">
    <source>
        <dbReference type="EMBL" id="EGD59319.1"/>
    </source>
</evidence>
<name>F1Z8T8_9SPHN</name>
<proteinExistence type="predicted"/>
<dbReference type="eggNOG" id="COG0507">
    <property type="taxonomic scope" value="Bacteria"/>
</dbReference>
<dbReference type="InterPro" id="IPR003593">
    <property type="entry name" value="AAA+_ATPase"/>
</dbReference>
<dbReference type="InterPro" id="IPR014862">
    <property type="entry name" value="TrwC"/>
</dbReference>
<dbReference type="SUPFAM" id="SSF52540">
    <property type="entry name" value="P-loop containing nucleoside triphosphate hydrolases"/>
    <property type="match status" value="2"/>
</dbReference>
<feature type="compositionally biased region" description="Basic and acidic residues" evidence="1">
    <location>
        <begin position="993"/>
        <end position="1002"/>
    </location>
</feature>
<dbReference type="Gene3D" id="2.30.30.940">
    <property type="match status" value="1"/>
</dbReference>
<dbReference type="NCBIfam" id="TIGR02686">
    <property type="entry name" value="relax_trwC"/>
    <property type="match status" value="1"/>
</dbReference>
<comment type="caution">
    <text evidence="3">The sequence shown here is derived from an EMBL/GenBank/DDBJ whole genome shotgun (WGS) entry which is preliminary data.</text>
</comment>
<dbReference type="Pfam" id="PF13604">
    <property type="entry name" value="AAA_30"/>
    <property type="match status" value="1"/>
</dbReference>
<feature type="region of interest" description="Disordered" evidence="1">
    <location>
        <begin position="941"/>
        <end position="1002"/>
    </location>
</feature>
<dbReference type="HOGENOM" id="CLU_001748_0_0_5"/>
<feature type="compositionally biased region" description="Basic and acidic residues" evidence="1">
    <location>
        <begin position="973"/>
        <end position="986"/>
    </location>
</feature>
<evidence type="ECO:0000259" key="2">
    <source>
        <dbReference type="SMART" id="SM00382"/>
    </source>
</evidence>
<dbReference type="RefSeq" id="WP_008065152.1">
    <property type="nucleotide sequence ID" value="NZ_AQWK01000001.1"/>
</dbReference>
<dbReference type="SUPFAM" id="SSF55464">
    <property type="entry name" value="Origin of replication-binding domain, RBD-like"/>
    <property type="match status" value="1"/>
</dbReference>
<dbReference type="STRING" id="983920.Y88_1381"/>
<dbReference type="NCBIfam" id="NF041492">
    <property type="entry name" value="MobF"/>
    <property type="match status" value="1"/>
</dbReference>
<keyword evidence="4" id="KW-1185">Reference proteome</keyword>
<dbReference type="SMART" id="SM00382">
    <property type="entry name" value="AAA"/>
    <property type="match status" value="1"/>
</dbReference>
<dbReference type="Pfam" id="PF08751">
    <property type="entry name" value="TrwC"/>
    <property type="match status" value="1"/>
</dbReference>
<dbReference type="InParanoid" id="F1Z8T8"/>
<evidence type="ECO:0000256" key="1">
    <source>
        <dbReference type="SAM" id="MobiDB-lite"/>
    </source>
</evidence>
<dbReference type="InterPro" id="IPR027417">
    <property type="entry name" value="P-loop_NTPase"/>
</dbReference>
<dbReference type="Proteomes" id="UP000004728">
    <property type="component" value="Unassembled WGS sequence"/>
</dbReference>
<feature type="domain" description="AAA+ ATPase" evidence="2">
    <location>
        <begin position="479"/>
        <end position="607"/>
    </location>
</feature>
<sequence length="1002" mass="108808">MLSVASVRSAGGAANYFAKDDYYVGEHASEVSGWGGLGAVELGLSGEVEKQVFEDLLKGKLPDGEQIGDPERRRAGLDLTFSMPKSASVLAYVAGDERLLAAHMQAVRQTMGWVEKTFAEGRTYVDNPKGDPLRTGHLTYAMFQHDTSRKLDPQAHIHVVVANLTKVAGNWQALFNDELWKNNSLIGSVYHAALRTMVEELGYQTRQTGKHGQFEIEGVPKAVLTEFSQRREDILAKAADLGRDGRNPELLREITKRTRDDKINLDDRDSLRAEWGERAAALGFDGKAVVAEAEARETQGSQKQTAFDALRQVASVAAQWAEGLREWLKPGDPLVTSGMARLALSATEIGTEMAVASAIRILGQREAAFPIHEISRTALDLGIKGVTIEAVEARVRVLADKGQLVFGTSGRPDRSVTHVTTPEHIAEERRLLEGIDAGREIAGPVLSASDAAKRLQVHSGDRPLSGEQLDAGILALSSSDRTVVIQGVAGAGKTTLISAMAETAKSEGRQVLGLAQANTMVEMLKSEAGIEAQTVSSFVNQHLRAALAGQGEAYEASRAALKDTMLVLDEASLVANKPMNDLVTIANRLGLDRLVMIGDRAQLQPIDAGKAFSLIQQHRPAMAQLDVSHRQRTEHMKAVASLTRGGHFKDAFEVLGERVVSSGADFREVAARKWLELSAEDREKTALYASGRGTRAHLNALVQDGLKAEGSLRGEGLALSRLESVNLTREEMRYASHYRSGQVLEVIGRDRPAGLERGTYDVVGVSAKGVVSLRDAEGKRVRFRPDRLDPTDKRDHLALFERETLRLHEGDRIRWTANDKARGLFNSASADVVAIKRDGVEVRTSEGVNIVLAHSDRMLSRLGLAYAINMHQAQGMTTDQGIGVMHSAERHLSNQRLTHVMATRVRDDLTIYTNDRDALLRSIQANPGDKASALELAGASAFPNQSPAPEGLRKSPSPSSAADRADQFAIDIKTLRGERAKPEVGKKPALAHVPEKTIELGL</sequence>